<feature type="repeat" description="ANK" evidence="5">
    <location>
        <begin position="84"/>
        <end position="116"/>
    </location>
</feature>
<dbReference type="AlphaFoldDB" id="A0AAD1TZR8"/>
<evidence type="ECO:0000313" key="8">
    <source>
        <dbReference type="EMBL" id="CAI2359118.1"/>
    </source>
</evidence>
<dbReference type="InterPro" id="IPR001245">
    <property type="entry name" value="Ser-Thr/Tyr_kinase_cat_dom"/>
</dbReference>
<evidence type="ECO:0000313" key="9">
    <source>
        <dbReference type="Proteomes" id="UP001295684"/>
    </source>
</evidence>
<name>A0AAD1TZR8_EUPCR</name>
<dbReference type="SUPFAM" id="SSF48403">
    <property type="entry name" value="Ankyrin repeat"/>
    <property type="match status" value="1"/>
</dbReference>
<keyword evidence="2" id="KW-0808">Transferase</keyword>
<dbReference type="Proteomes" id="UP001295684">
    <property type="component" value="Unassembled WGS sequence"/>
</dbReference>
<sequence length="674" mass="76679">MNLHEEFDLPPPKAISEGGSIPDYDKAYYISEQLDERSYENNSTDGPDYDEHLLMMAFNNLDNDQILEFIDEQEDWKGIKLSEDRESLLHIGIYSSNYNICKSLLKRKADIDAKNKEGHTPLHSACIQKANCKYIALLMNHGADPTLRDNCGKTPLHYIRCLASLNVILKEYNKNEDTNKVELLNMDDKNGNTPLTDCILEEEKTNSKSQILKEMIKKDADFSIQNNKGDNALHICARQCNSKILGVIVLKMLNDELNGKSIGLSMMTSQAVLKLQNNQNADALTESIHSKSKDCISILVDIGGMKITKAHLAAAKSYINDSSKIYNLLKRRYQAQEGEKEIEKNGKYSRNHLNGLKSTDEVRGKVTDYFLKTKIGSQRDLLSTSDDLNLEEAKVTGKLKNTLEKLTVERDMIRDDRDKLLQLLDQNDDCGFKLEESDVELKDQIGWGAYAVVYKGNYYGIDVAVKKFNKTDEKSLRIYANEVKILKSCHHPGILRLIGYFETSDSYNIVSELHPCGNLSELIHGNIPFKLKRKFGVAIEVAKAMNYLHYRKRPVLHRDLKSENVLIDKSLRVRLCDFGISKMAEVDEVEQDMESPLNINHQTKTIGTVSWMAPEFINDKVFDKKSDVYSFGILLWEIMTRGKLYPDLQPPQIAYCVANTNLRPDIPKGMNLQL</sequence>
<keyword evidence="2" id="KW-0418">Kinase</keyword>
<evidence type="ECO:0000256" key="2">
    <source>
        <dbReference type="ARBA" id="ARBA00022527"/>
    </source>
</evidence>
<keyword evidence="9" id="KW-1185">Reference proteome</keyword>
<dbReference type="InterPro" id="IPR036770">
    <property type="entry name" value="Ankyrin_rpt-contain_sf"/>
</dbReference>
<dbReference type="Pfam" id="PF12796">
    <property type="entry name" value="Ank_2"/>
    <property type="match status" value="1"/>
</dbReference>
<feature type="repeat" description="ANK" evidence="5">
    <location>
        <begin position="117"/>
        <end position="150"/>
    </location>
</feature>
<evidence type="ECO:0000259" key="7">
    <source>
        <dbReference type="PROSITE" id="PS50011"/>
    </source>
</evidence>
<evidence type="ECO:0000256" key="4">
    <source>
        <dbReference type="ARBA" id="ARBA00022840"/>
    </source>
</evidence>
<evidence type="ECO:0000256" key="1">
    <source>
        <dbReference type="ARBA" id="ARBA00005843"/>
    </source>
</evidence>
<comment type="caution">
    <text evidence="8">The sequence shown here is derived from an EMBL/GenBank/DDBJ whole genome shotgun (WGS) entry which is preliminary data.</text>
</comment>
<accession>A0AAD1TZR8</accession>
<dbReference type="PROSITE" id="PS50011">
    <property type="entry name" value="PROTEIN_KINASE_DOM"/>
    <property type="match status" value="1"/>
</dbReference>
<dbReference type="InterPro" id="IPR051681">
    <property type="entry name" value="Ser/Thr_Kinases-Pseudokinases"/>
</dbReference>
<dbReference type="SMART" id="SM00248">
    <property type="entry name" value="ANK"/>
    <property type="match status" value="6"/>
</dbReference>
<dbReference type="GO" id="GO:0004674">
    <property type="term" value="F:protein serine/threonine kinase activity"/>
    <property type="evidence" value="ECO:0007669"/>
    <property type="project" value="UniProtKB-KW"/>
</dbReference>
<dbReference type="Pfam" id="PF07714">
    <property type="entry name" value="PK_Tyr_Ser-Thr"/>
    <property type="match status" value="1"/>
</dbReference>
<dbReference type="PROSITE" id="PS00108">
    <property type="entry name" value="PROTEIN_KINASE_ST"/>
    <property type="match status" value="1"/>
</dbReference>
<dbReference type="PROSITE" id="PS00107">
    <property type="entry name" value="PROTEIN_KINASE_ATP"/>
    <property type="match status" value="1"/>
</dbReference>
<dbReference type="InterPro" id="IPR011009">
    <property type="entry name" value="Kinase-like_dom_sf"/>
</dbReference>
<evidence type="ECO:0000256" key="3">
    <source>
        <dbReference type="ARBA" id="ARBA00022741"/>
    </source>
</evidence>
<proteinExistence type="inferred from homology"/>
<reference evidence="8" key="1">
    <citation type="submission" date="2023-07" db="EMBL/GenBank/DDBJ databases">
        <authorList>
            <consortium name="AG Swart"/>
            <person name="Singh M."/>
            <person name="Singh A."/>
            <person name="Seah K."/>
            <person name="Emmerich C."/>
        </authorList>
    </citation>
    <scope>NUCLEOTIDE SEQUENCE</scope>
    <source>
        <strain evidence="8">DP1</strain>
    </source>
</reference>
<dbReference type="SUPFAM" id="SSF56112">
    <property type="entry name" value="Protein kinase-like (PK-like)"/>
    <property type="match status" value="1"/>
</dbReference>
<feature type="domain" description="Protein kinase" evidence="7">
    <location>
        <begin position="439"/>
        <end position="674"/>
    </location>
</feature>
<protein>
    <recommendedName>
        <fullName evidence="7">Protein kinase domain-containing protein</fullName>
    </recommendedName>
</protein>
<dbReference type="Gene3D" id="1.10.510.10">
    <property type="entry name" value="Transferase(Phosphotransferase) domain 1"/>
    <property type="match status" value="1"/>
</dbReference>
<dbReference type="InterPro" id="IPR008271">
    <property type="entry name" value="Ser/Thr_kinase_AS"/>
</dbReference>
<dbReference type="GO" id="GO:0005524">
    <property type="term" value="F:ATP binding"/>
    <property type="evidence" value="ECO:0007669"/>
    <property type="project" value="UniProtKB-UniRule"/>
</dbReference>
<keyword evidence="2" id="KW-0723">Serine/threonine-protein kinase</keyword>
<dbReference type="PROSITE" id="PS50088">
    <property type="entry name" value="ANK_REPEAT"/>
    <property type="match status" value="2"/>
</dbReference>
<dbReference type="SMART" id="SM00220">
    <property type="entry name" value="S_TKc"/>
    <property type="match status" value="1"/>
</dbReference>
<dbReference type="PANTHER" id="PTHR44329">
    <property type="entry name" value="SERINE/THREONINE-PROTEIN KINASE TNNI3K-RELATED"/>
    <property type="match status" value="1"/>
</dbReference>
<dbReference type="PANTHER" id="PTHR44329:SF298">
    <property type="entry name" value="MIXED LINEAGE KINASE DOMAIN-LIKE PROTEIN"/>
    <property type="match status" value="1"/>
</dbReference>
<organism evidence="8 9">
    <name type="scientific">Euplotes crassus</name>
    <dbReference type="NCBI Taxonomy" id="5936"/>
    <lineage>
        <taxon>Eukaryota</taxon>
        <taxon>Sar</taxon>
        <taxon>Alveolata</taxon>
        <taxon>Ciliophora</taxon>
        <taxon>Intramacronucleata</taxon>
        <taxon>Spirotrichea</taxon>
        <taxon>Hypotrichia</taxon>
        <taxon>Euplotida</taxon>
        <taxon>Euplotidae</taxon>
        <taxon>Moneuplotes</taxon>
    </lineage>
</organism>
<evidence type="ECO:0000256" key="6">
    <source>
        <dbReference type="PROSITE-ProRule" id="PRU10141"/>
    </source>
</evidence>
<dbReference type="InterPro" id="IPR002110">
    <property type="entry name" value="Ankyrin_rpt"/>
</dbReference>
<comment type="similarity">
    <text evidence="1">Belongs to the protein kinase superfamily. TKL Ser/Thr protein kinase family.</text>
</comment>
<keyword evidence="3 6" id="KW-0547">Nucleotide-binding</keyword>
<keyword evidence="4 6" id="KW-0067">ATP-binding</keyword>
<gene>
    <name evidence="8" type="ORF">ECRASSUSDP1_LOCUS403</name>
</gene>
<dbReference type="PROSITE" id="PS50297">
    <property type="entry name" value="ANK_REP_REGION"/>
    <property type="match status" value="1"/>
</dbReference>
<keyword evidence="5" id="KW-0040">ANK repeat</keyword>
<evidence type="ECO:0000256" key="5">
    <source>
        <dbReference type="PROSITE-ProRule" id="PRU00023"/>
    </source>
</evidence>
<feature type="binding site" evidence="6">
    <location>
        <position position="467"/>
    </location>
    <ligand>
        <name>ATP</name>
        <dbReference type="ChEBI" id="CHEBI:30616"/>
    </ligand>
</feature>
<dbReference type="InterPro" id="IPR000719">
    <property type="entry name" value="Prot_kinase_dom"/>
</dbReference>
<dbReference type="InterPro" id="IPR017441">
    <property type="entry name" value="Protein_kinase_ATP_BS"/>
</dbReference>
<dbReference type="Gene3D" id="1.25.40.20">
    <property type="entry name" value="Ankyrin repeat-containing domain"/>
    <property type="match status" value="2"/>
</dbReference>
<dbReference type="EMBL" id="CAMPGE010000373">
    <property type="protein sequence ID" value="CAI2359118.1"/>
    <property type="molecule type" value="Genomic_DNA"/>
</dbReference>